<name>A0A398BD10_9BACI</name>
<gene>
    <name evidence="1" type="ORF">D1953_08445</name>
</gene>
<dbReference type="InterPro" id="IPR025553">
    <property type="entry name" value="YppF"/>
</dbReference>
<reference evidence="1 2" key="1">
    <citation type="submission" date="2018-08" db="EMBL/GenBank/DDBJ databases">
        <title>Bacillus jemisoniae sp. nov., Bacillus chryseoplanitiae sp. nov., Bacillus resnikiae sp. nov., and Bacillus frankliniae sp. nov., isolated from Viking spacecraft and associated surfaces.</title>
        <authorList>
            <person name="Seuylemezian A."/>
            <person name="Vaishampayan P."/>
        </authorList>
    </citation>
    <scope>NUCLEOTIDE SEQUENCE [LARGE SCALE GENOMIC DNA]</scope>
    <source>
        <strain evidence="1 2">MA001</strain>
    </source>
</reference>
<dbReference type="Proteomes" id="UP000266016">
    <property type="component" value="Unassembled WGS sequence"/>
</dbReference>
<accession>A0A398BD10</accession>
<keyword evidence="2" id="KW-1185">Reference proteome</keyword>
<protein>
    <submittedName>
        <fullName evidence="1">Uncharacterized protein</fullName>
    </submittedName>
</protein>
<comment type="caution">
    <text evidence="1">The sequence shown here is derived from an EMBL/GenBank/DDBJ whole genome shotgun (WGS) entry which is preliminary data.</text>
</comment>
<dbReference type="EMBL" id="QWVS01000014">
    <property type="protein sequence ID" value="RID86708.1"/>
    <property type="molecule type" value="Genomic_DNA"/>
</dbReference>
<proteinExistence type="predicted"/>
<sequence length="87" mass="10555">MHKVRHYFEKIQVEWVITMLVEDLIHQFKLVKDKNPLDVNELLDYIQKSYIDGELCIVEYKKLFFELNKRGAQKPDSFLYKQHLKAN</sequence>
<dbReference type="AlphaFoldDB" id="A0A398BD10"/>
<evidence type="ECO:0000313" key="1">
    <source>
        <dbReference type="EMBL" id="RID86708.1"/>
    </source>
</evidence>
<evidence type="ECO:0000313" key="2">
    <source>
        <dbReference type="Proteomes" id="UP000266016"/>
    </source>
</evidence>
<dbReference type="Pfam" id="PF14178">
    <property type="entry name" value="YppF"/>
    <property type="match status" value="1"/>
</dbReference>
<organism evidence="1 2">
    <name type="scientific">Peribacillus asahii</name>
    <dbReference type="NCBI Taxonomy" id="228899"/>
    <lineage>
        <taxon>Bacteria</taxon>
        <taxon>Bacillati</taxon>
        <taxon>Bacillota</taxon>
        <taxon>Bacilli</taxon>
        <taxon>Bacillales</taxon>
        <taxon>Bacillaceae</taxon>
        <taxon>Peribacillus</taxon>
    </lineage>
</organism>